<accession>A0A401SP44</accession>
<dbReference type="Proteomes" id="UP000287033">
    <property type="component" value="Unassembled WGS sequence"/>
</dbReference>
<dbReference type="SUPFAM" id="SSF58069">
    <property type="entry name" value="Virus ectodomain"/>
    <property type="match status" value="1"/>
</dbReference>
<dbReference type="AlphaFoldDB" id="A0A401SP44"/>
<comment type="caution">
    <text evidence="1">The sequence shown here is derived from an EMBL/GenBank/DDBJ whole genome shotgun (WGS) entry which is preliminary data.</text>
</comment>
<evidence type="ECO:0000313" key="1">
    <source>
        <dbReference type="EMBL" id="GCC32146.1"/>
    </source>
</evidence>
<keyword evidence="2" id="KW-1185">Reference proteome</keyword>
<name>A0A401SP44_CHIPU</name>
<dbReference type="EMBL" id="BEZZ01000415">
    <property type="protein sequence ID" value="GCC32146.1"/>
    <property type="molecule type" value="Genomic_DNA"/>
</dbReference>
<protein>
    <submittedName>
        <fullName evidence="1">Uncharacterized protein</fullName>
    </submittedName>
</protein>
<reference evidence="1 2" key="1">
    <citation type="journal article" date="2018" name="Nat. Ecol. Evol.">
        <title>Shark genomes provide insights into elasmobranch evolution and the origin of vertebrates.</title>
        <authorList>
            <person name="Hara Y"/>
            <person name="Yamaguchi K"/>
            <person name="Onimaru K"/>
            <person name="Kadota M"/>
            <person name="Koyanagi M"/>
            <person name="Keeley SD"/>
            <person name="Tatsumi K"/>
            <person name="Tanaka K"/>
            <person name="Motone F"/>
            <person name="Kageyama Y"/>
            <person name="Nozu R"/>
            <person name="Adachi N"/>
            <person name="Nishimura O"/>
            <person name="Nakagawa R"/>
            <person name="Tanegashima C"/>
            <person name="Kiyatake I"/>
            <person name="Matsumoto R"/>
            <person name="Murakumo K"/>
            <person name="Nishida K"/>
            <person name="Terakita A"/>
            <person name="Kuratani S"/>
            <person name="Sato K"/>
            <person name="Hyodo S Kuraku.S."/>
        </authorList>
    </citation>
    <scope>NUCLEOTIDE SEQUENCE [LARGE SCALE GENOMIC DNA]</scope>
</reference>
<gene>
    <name evidence="1" type="ORF">chiPu_0010606</name>
</gene>
<evidence type="ECO:0000313" key="2">
    <source>
        <dbReference type="Proteomes" id="UP000287033"/>
    </source>
</evidence>
<organism evidence="1 2">
    <name type="scientific">Chiloscyllium punctatum</name>
    <name type="common">Brownbanded bambooshark</name>
    <name type="synonym">Hemiscyllium punctatum</name>
    <dbReference type="NCBI Taxonomy" id="137246"/>
    <lineage>
        <taxon>Eukaryota</taxon>
        <taxon>Metazoa</taxon>
        <taxon>Chordata</taxon>
        <taxon>Craniata</taxon>
        <taxon>Vertebrata</taxon>
        <taxon>Chondrichthyes</taxon>
        <taxon>Elasmobranchii</taxon>
        <taxon>Galeomorphii</taxon>
        <taxon>Galeoidea</taxon>
        <taxon>Orectolobiformes</taxon>
        <taxon>Hemiscylliidae</taxon>
        <taxon>Chiloscyllium</taxon>
    </lineage>
</organism>
<sequence>MGITGVISHQNHNYLIYGLTILGNETTAALLEIRDMFSELCPFTQQNQYALDFILAKEDEICTIVKGGLFVGIAVVKCIIAMILASTDNIESTLKMLLLHFDEDEEAPLPAPGPSSEEEEEWQSLAAIEFD</sequence>
<proteinExistence type="predicted"/>
<dbReference type="Gene3D" id="1.10.287.210">
    <property type="match status" value="1"/>
</dbReference>